<name>A0A9Q0R938_ANAIG</name>
<protein>
    <submittedName>
        <fullName evidence="3">Ras gtpase-activating protein</fullName>
    </submittedName>
</protein>
<dbReference type="Gene3D" id="2.60.40.150">
    <property type="entry name" value="C2 domain"/>
    <property type="match status" value="1"/>
</dbReference>
<dbReference type="PANTHER" id="PTHR10194">
    <property type="entry name" value="RAS GTPASE-ACTIVATING PROTEINS"/>
    <property type="match status" value="1"/>
</dbReference>
<proteinExistence type="predicted"/>
<dbReference type="PANTHER" id="PTHR10194:SF60">
    <property type="entry name" value="RAS GTPASE-ACTIVATING PROTEIN RASKOL"/>
    <property type="match status" value="1"/>
</dbReference>
<accession>A0A9Q0R938</accession>
<evidence type="ECO:0000313" key="3">
    <source>
        <dbReference type="EMBL" id="KAJ5070334.1"/>
    </source>
</evidence>
<dbReference type="OrthoDB" id="418495at2759"/>
<evidence type="ECO:0000313" key="4">
    <source>
        <dbReference type="Proteomes" id="UP001149090"/>
    </source>
</evidence>
<dbReference type="PROSITE" id="PS50018">
    <property type="entry name" value="RAS_GTPASE_ACTIV_2"/>
    <property type="match status" value="1"/>
</dbReference>
<dbReference type="InterPro" id="IPR008936">
    <property type="entry name" value="Rho_GTPase_activation_prot"/>
</dbReference>
<sequence length="842" mass="97815">MTTQVPHLFVIVHELFLQEFYPTDKFYCTLKLDKNTLKTNLQHEQWEEEFIFLTKKSSKKITIQVYFVEQNSKKGKFFGQTQIMLSSLASEKPVNDYFQLTTLEKPPTKCGRLKLTLHHVFSPYPLPDLKIEAQWRLIFPEFFELIASDNYELLNILIEVSNASENTQLASIIVSVLNSDEEVLKLTKQMIVKEVNLTNTSDQLFRTNSITTKIMKEFAFIRGRQFLINTLHSVINDLGKLDKEVKIDPTLQDEKELQENTVIVKEKTTYILENIFKSISKMPRVLKVMSLYIKNAVDEKFEGFGSQIVAGFIFLRFFCAAISAPEIYGIIDQMPSTLMRKNLVFLTKIIQTLANHVNIEERDSRIKILKDYFAQMTPLIDQFLESVCKVEDVEYSDEIQVPELTDFNSLIDLHQIFEENIDKIDAVLSPNFEQIDLEDNNNNNNSNNNNINTNQQKSEALKKNISLKSFLGSEDKVTTLAMLINEFGTPPKKAVKNLHSIPNNLILRKKALAITQMGSHDDEDESCKILNLEAVPFANPRDPNIIAEELVTQIHELYFRHLKMDPKEEIQQKQPETKGRQLLFPECNWEDLKNDPQYIEMKKTSLGELKSIMPQNLDKTKRVAFWLNIHNLMLINAFVENEGPPLVMWEMNRFVTSNKYKVGNLSYSIDDIAQGILRANPKNFFGARYFKRNDIRRHDCLSTFSPILLFGITSFQLSAPQLFVFKPDNIELQLYRAAQIFIESSVQLKDSTMDPIIWLPTWFKYYKSEFGKNDFDVVNFIVENLKIMQSDLFVKIRNLTVLDYSVNYKNIRLYPKNEPLFDSSSLKKIEKLEIPLIFSKKK</sequence>
<dbReference type="InterPro" id="IPR006869">
    <property type="entry name" value="DUF547"/>
</dbReference>
<dbReference type="Pfam" id="PF00168">
    <property type="entry name" value="C2"/>
    <property type="match status" value="1"/>
</dbReference>
<gene>
    <name evidence="3" type="ORF">M0811_11000</name>
</gene>
<comment type="caution">
    <text evidence="3">The sequence shown here is derived from an EMBL/GenBank/DDBJ whole genome shotgun (WGS) entry which is preliminary data.</text>
</comment>
<evidence type="ECO:0000259" key="2">
    <source>
        <dbReference type="PROSITE" id="PS50018"/>
    </source>
</evidence>
<reference evidence="3" key="1">
    <citation type="submission" date="2022-10" db="EMBL/GenBank/DDBJ databases">
        <title>Novel sulphate-reducing endosymbionts in the free-living metamonad Anaeramoeba.</title>
        <authorList>
            <person name="Jerlstrom-Hultqvist J."/>
            <person name="Cepicka I."/>
            <person name="Gallot-Lavallee L."/>
            <person name="Salas-Leiva D."/>
            <person name="Curtis B.A."/>
            <person name="Zahonova K."/>
            <person name="Pipaliya S."/>
            <person name="Dacks J."/>
            <person name="Roger A.J."/>
        </authorList>
    </citation>
    <scope>NUCLEOTIDE SEQUENCE</scope>
    <source>
        <strain evidence="3">BMAN</strain>
    </source>
</reference>
<keyword evidence="4" id="KW-1185">Reference proteome</keyword>
<evidence type="ECO:0000256" key="1">
    <source>
        <dbReference type="ARBA" id="ARBA00022468"/>
    </source>
</evidence>
<dbReference type="SUPFAM" id="SSF48350">
    <property type="entry name" value="GTPase activation domain, GAP"/>
    <property type="match status" value="1"/>
</dbReference>
<dbReference type="InterPro" id="IPR000008">
    <property type="entry name" value="C2_dom"/>
</dbReference>
<keyword evidence="1" id="KW-0343">GTPase activation</keyword>
<organism evidence="3 4">
    <name type="scientific">Anaeramoeba ignava</name>
    <name type="common">Anaerobic marine amoeba</name>
    <dbReference type="NCBI Taxonomy" id="1746090"/>
    <lineage>
        <taxon>Eukaryota</taxon>
        <taxon>Metamonada</taxon>
        <taxon>Anaeramoebidae</taxon>
        <taxon>Anaeramoeba</taxon>
    </lineage>
</organism>
<dbReference type="EMBL" id="JAPDFW010000096">
    <property type="protein sequence ID" value="KAJ5070334.1"/>
    <property type="molecule type" value="Genomic_DNA"/>
</dbReference>
<dbReference type="Pfam" id="PF04784">
    <property type="entry name" value="DUF547"/>
    <property type="match status" value="1"/>
</dbReference>
<feature type="domain" description="Ras-GAP" evidence="2">
    <location>
        <begin position="165"/>
        <end position="355"/>
    </location>
</feature>
<dbReference type="InterPro" id="IPR001936">
    <property type="entry name" value="RasGAP_dom"/>
</dbReference>
<dbReference type="Proteomes" id="UP001149090">
    <property type="component" value="Unassembled WGS sequence"/>
</dbReference>
<dbReference type="Pfam" id="PF00616">
    <property type="entry name" value="RasGAP"/>
    <property type="match status" value="1"/>
</dbReference>
<dbReference type="InterPro" id="IPR035892">
    <property type="entry name" value="C2_domain_sf"/>
</dbReference>
<dbReference type="AlphaFoldDB" id="A0A9Q0R938"/>
<dbReference type="SMART" id="SM00323">
    <property type="entry name" value="RasGAP"/>
    <property type="match status" value="1"/>
</dbReference>
<dbReference type="GO" id="GO:0005096">
    <property type="term" value="F:GTPase activator activity"/>
    <property type="evidence" value="ECO:0007669"/>
    <property type="project" value="UniProtKB-KW"/>
</dbReference>
<dbReference type="InterPro" id="IPR039360">
    <property type="entry name" value="Ras_GTPase"/>
</dbReference>
<dbReference type="SUPFAM" id="SSF49562">
    <property type="entry name" value="C2 domain (Calcium/lipid-binding domain, CaLB)"/>
    <property type="match status" value="1"/>
</dbReference>
<dbReference type="Gene3D" id="1.10.506.10">
    <property type="entry name" value="GTPase Activation - p120gap, domain 1"/>
    <property type="match status" value="2"/>
</dbReference>